<dbReference type="Proteomes" id="UP000265566">
    <property type="component" value="Chromosome 8"/>
</dbReference>
<protein>
    <submittedName>
        <fullName evidence="1">Uncharacterized protein</fullName>
    </submittedName>
</protein>
<organism evidence="1">
    <name type="scientific">Medicago truncatula</name>
    <name type="common">Barrel medic</name>
    <name type="synonym">Medicago tribuloides</name>
    <dbReference type="NCBI Taxonomy" id="3880"/>
    <lineage>
        <taxon>Eukaryota</taxon>
        <taxon>Viridiplantae</taxon>
        <taxon>Streptophyta</taxon>
        <taxon>Embryophyta</taxon>
        <taxon>Tracheophyta</taxon>
        <taxon>Spermatophyta</taxon>
        <taxon>Magnoliopsida</taxon>
        <taxon>eudicotyledons</taxon>
        <taxon>Gunneridae</taxon>
        <taxon>Pentapetalae</taxon>
        <taxon>rosids</taxon>
        <taxon>fabids</taxon>
        <taxon>Fabales</taxon>
        <taxon>Fabaceae</taxon>
        <taxon>Papilionoideae</taxon>
        <taxon>50 kb inversion clade</taxon>
        <taxon>NPAAA clade</taxon>
        <taxon>Hologalegina</taxon>
        <taxon>IRL clade</taxon>
        <taxon>Trifolieae</taxon>
        <taxon>Medicago</taxon>
    </lineage>
</organism>
<evidence type="ECO:0000313" key="1">
    <source>
        <dbReference type="EMBL" id="RHN39516.1"/>
    </source>
</evidence>
<dbReference type="EMBL" id="PSQE01000008">
    <property type="protein sequence ID" value="RHN39516.1"/>
    <property type="molecule type" value="Genomic_DNA"/>
</dbReference>
<name>A0A396GDL4_MEDTR</name>
<dbReference type="AlphaFoldDB" id="A0A396GDL4"/>
<comment type="caution">
    <text evidence="1">The sequence shown here is derived from an EMBL/GenBank/DDBJ whole genome shotgun (WGS) entry which is preliminary data.</text>
</comment>
<sequence length="99" mass="11446">MDLLASTDITLITLLFLPTKGKTHHFRKSRCVSLISLNMKTKHSHFSLVCFLFKLNSKREQLDPDVQRALLDRSTTVVFLVNEALVFDSMPKKRRKSLK</sequence>
<accession>A0A396GDL4</accession>
<gene>
    <name evidence="1" type="ORF">MtrunA17_Chr8g0344631</name>
</gene>
<reference evidence="1" key="1">
    <citation type="journal article" date="2018" name="Nat. Plants">
        <title>Whole-genome landscape of Medicago truncatula symbiotic genes.</title>
        <authorList>
            <person name="Pecrix Y."/>
            <person name="Gamas P."/>
            <person name="Carrere S."/>
        </authorList>
    </citation>
    <scope>NUCLEOTIDE SEQUENCE</scope>
    <source>
        <tissue evidence="1">Leaves</tissue>
    </source>
</reference>
<proteinExistence type="predicted"/>
<dbReference type="Gramene" id="rna45543">
    <property type="protein sequence ID" value="RHN39516.1"/>
    <property type="gene ID" value="gene45543"/>
</dbReference>